<proteinExistence type="predicted"/>
<accession>A0ABW6T365</accession>
<comment type="caution">
    <text evidence="1">The sequence shown here is derived from an EMBL/GenBank/DDBJ whole genome shotgun (WGS) entry which is preliminary data.</text>
</comment>
<keyword evidence="2" id="KW-1185">Reference proteome</keyword>
<dbReference type="Proteomes" id="UP001602013">
    <property type="component" value="Unassembled WGS sequence"/>
</dbReference>
<evidence type="ECO:0000313" key="2">
    <source>
        <dbReference type="Proteomes" id="UP001602013"/>
    </source>
</evidence>
<dbReference type="EMBL" id="JBIASD010000053">
    <property type="protein sequence ID" value="MFF3671726.1"/>
    <property type="molecule type" value="Genomic_DNA"/>
</dbReference>
<dbReference type="NCBIfam" id="NF038083">
    <property type="entry name" value="CU044_5270_fam"/>
    <property type="match status" value="1"/>
</dbReference>
<evidence type="ECO:0000313" key="1">
    <source>
        <dbReference type="EMBL" id="MFF3671726.1"/>
    </source>
</evidence>
<sequence length="361" mass="38844">MKKPDLMEMLADVRPASLTPEDDPRRLDRIIAAAARPSVGAEPVPRPGRGRPGWGWGAGVAAAGIAAAAILVPGAVGDRSAEPAARGLLLAAAEQTVNAPTGAGRYWHARGVNSSSPADRTSDGLCRDETWVARSPKDPSWWIVHSWTRLGAVKGAPRPEKGVWSSEQAHFTCTRGRRAVHETEGTTPYFQRLNVFAEPGSSWPNVNGRAVTLAEIDALPTDPESLKEVLIQWQGPGPVSDERRDEILFEQAAEMLLELPAPSGVRAALFRLLADLPEVRSLGGVRDPLGRDAVGVALRSDCDLVYGDELQVLFDKDTGRLLSVKRLLGERGCADLRPVSWSAVQESGWTDESPKVPADRS</sequence>
<name>A0ABW6T365_9ACTN</name>
<dbReference type="RefSeq" id="WP_387417894.1">
    <property type="nucleotide sequence ID" value="NZ_JBIASD010000053.1"/>
</dbReference>
<reference evidence="1 2" key="1">
    <citation type="submission" date="2024-10" db="EMBL/GenBank/DDBJ databases">
        <title>The Natural Products Discovery Center: Release of the First 8490 Sequenced Strains for Exploring Actinobacteria Biosynthetic Diversity.</title>
        <authorList>
            <person name="Kalkreuter E."/>
            <person name="Kautsar S.A."/>
            <person name="Yang D."/>
            <person name="Bader C.D."/>
            <person name="Teijaro C.N."/>
            <person name="Fluegel L."/>
            <person name="Davis C.M."/>
            <person name="Simpson J.R."/>
            <person name="Lauterbach L."/>
            <person name="Steele A.D."/>
            <person name="Gui C."/>
            <person name="Meng S."/>
            <person name="Li G."/>
            <person name="Viehrig K."/>
            <person name="Ye F."/>
            <person name="Su P."/>
            <person name="Kiefer A.F."/>
            <person name="Nichols A."/>
            <person name="Cepeda A.J."/>
            <person name="Yan W."/>
            <person name="Fan B."/>
            <person name="Jiang Y."/>
            <person name="Adhikari A."/>
            <person name="Zheng C.-J."/>
            <person name="Schuster L."/>
            <person name="Cowan T.M."/>
            <person name="Smanski M.J."/>
            <person name="Chevrette M.G."/>
            <person name="De Carvalho L.P.S."/>
            <person name="Shen B."/>
        </authorList>
    </citation>
    <scope>NUCLEOTIDE SEQUENCE [LARGE SCALE GENOMIC DNA]</scope>
    <source>
        <strain evidence="1 2">NPDC002173</strain>
    </source>
</reference>
<dbReference type="InterPro" id="IPR047789">
    <property type="entry name" value="CU044_5270-like"/>
</dbReference>
<gene>
    <name evidence="1" type="ORF">ACFYXI_39695</name>
</gene>
<protein>
    <submittedName>
        <fullName evidence="1">CU044_5270 family protein</fullName>
    </submittedName>
</protein>
<organism evidence="1 2">
    <name type="scientific">Microtetraspora malaysiensis</name>
    <dbReference type="NCBI Taxonomy" id="161358"/>
    <lineage>
        <taxon>Bacteria</taxon>
        <taxon>Bacillati</taxon>
        <taxon>Actinomycetota</taxon>
        <taxon>Actinomycetes</taxon>
        <taxon>Streptosporangiales</taxon>
        <taxon>Streptosporangiaceae</taxon>
        <taxon>Microtetraspora</taxon>
    </lineage>
</organism>